<name>A0A8S3XI46_PARAO</name>
<dbReference type="AlphaFoldDB" id="A0A8S3XI46"/>
<evidence type="ECO:0000313" key="3">
    <source>
        <dbReference type="Proteomes" id="UP000691718"/>
    </source>
</evidence>
<organism evidence="2 3">
    <name type="scientific">Parnassius apollo</name>
    <name type="common">Apollo butterfly</name>
    <name type="synonym">Papilio apollo</name>
    <dbReference type="NCBI Taxonomy" id="110799"/>
    <lineage>
        <taxon>Eukaryota</taxon>
        <taxon>Metazoa</taxon>
        <taxon>Ecdysozoa</taxon>
        <taxon>Arthropoda</taxon>
        <taxon>Hexapoda</taxon>
        <taxon>Insecta</taxon>
        <taxon>Pterygota</taxon>
        <taxon>Neoptera</taxon>
        <taxon>Endopterygota</taxon>
        <taxon>Lepidoptera</taxon>
        <taxon>Glossata</taxon>
        <taxon>Ditrysia</taxon>
        <taxon>Papilionoidea</taxon>
        <taxon>Papilionidae</taxon>
        <taxon>Parnassiinae</taxon>
        <taxon>Parnassini</taxon>
        <taxon>Parnassius</taxon>
        <taxon>Parnassius</taxon>
    </lineage>
</organism>
<dbReference type="Pfam" id="PF14214">
    <property type="entry name" value="Helitron_like_N"/>
    <property type="match status" value="1"/>
</dbReference>
<sequence>MLNKDELEGDLTAIFGRLRNTEQFWNKPRNDVICMTQYYRPATWFLTMSPSEWMWDDLGEYLREFNGPEMSNKSISELVALDPVSTSRFINNKFKAMLDFIMSSDEPLGKVTHYFWRRKYKSRGAQHFHLMLWVKDALIFHESLLDVVASFISKYVTCAIPDKNVSPTLYQRVTSYQTQKHNKYCMRQKKTGRGFVKVCRFRFPRPVTEILSIRGIIESIVAKKKHCPLTVDFTILYAKKNGL</sequence>
<proteinExistence type="predicted"/>
<dbReference type="OrthoDB" id="416437at2759"/>
<reference evidence="2" key="1">
    <citation type="submission" date="2021-04" db="EMBL/GenBank/DDBJ databases">
        <authorList>
            <person name="Tunstrom K."/>
        </authorList>
    </citation>
    <scope>NUCLEOTIDE SEQUENCE</scope>
</reference>
<feature type="domain" description="Helitron helicase-like" evidence="1">
    <location>
        <begin position="7"/>
        <end position="132"/>
    </location>
</feature>
<accession>A0A8S3XI46</accession>
<comment type="caution">
    <text evidence="2">The sequence shown here is derived from an EMBL/GenBank/DDBJ whole genome shotgun (WGS) entry which is preliminary data.</text>
</comment>
<dbReference type="InterPro" id="IPR025476">
    <property type="entry name" value="Helitron_helicase-like"/>
</dbReference>
<gene>
    <name evidence="2" type="ORF">PAPOLLO_LOCUS17556</name>
</gene>
<evidence type="ECO:0000259" key="1">
    <source>
        <dbReference type="Pfam" id="PF14214"/>
    </source>
</evidence>
<keyword evidence="3" id="KW-1185">Reference proteome</keyword>
<dbReference type="Proteomes" id="UP000691718">
    <property type="component" value="Unassembled WGS sequence"/>
</dbReference>
<dbReference type="EMBL" id="CAJQZP010001146">
    <property type="protein sequence ID" value="CAG5021561.1"/>
    <property type="molecule type" value="Genomic_DNA"/>
</dbReference>
<protein>
    <submittedName>
        <fullName evidence="2">(apollo) hypothetical protein</fullName>
    </submittedName>
</protein>
<evidence type="ECO:0000313" key="2">
    <source>
        <dbReference type="EMBL" id="CAG5021561.1"/>
    </source>
</evidence>